<dbReference type="EMBL" id="CM010720">
    <property type="protein sequence ID" value="RZC64294.1"/>
    <property type="molecule type" value="Genomic_DNA"/>
</dbReference>
<evidence type="ECO:0000313" key="4">
    <source>
        <dbReference type="Proteomes" id="UP000316621"/>
    </source>
</evidence>
<organism evidence="3 4">
    <name type="scientific">Papaver somniferum</name>
    <name type="common">Opium poppy</name>
    <dbReference type="NCBI Taxonomy" id="3469"/>
    <lineage>
        <taxon>Eukaryota</taxon>
        <taxon>Viridiplantae</taxon>
        <taxon>Streptophyta</taxon>
        <taxon>Embryophyta</taxon>
        <taxon>Tracheophyta</taxon>
        <taxon>Spermatophyta</taxon>
        <taxon>Magnoliopsida</taxon>
        <taxon>Ranunculales</taxon>
        <taxon>Papaveraceae</taxon>
        <taxon>Papaveroideae</taxon>
        <taxon>Papaver</taxon>
    </lineage>
</organism>
<gene>
    <name evidence="3" type="ORF">C5167_007978</name>
</gene>
<protein>
    <recommendedName>
        <fullName evidence="2">Retrovirus-related Pol polyprotein from transposon TNT 1-94-like beta-barrel domain-containing protein</fullName>
    </recommendedName>
</protein>
<feature type="compositionally biased region" description="Polar residues" evidence="1">
    <location>
        <begin position="222"/>
        <end position="234"/>
    </location>
</feature>
<dbReference type="PANTHER" id="PTHR47481">
    <property type="match status" value="1"/>
</dbReference>
<evidence type="ECO:0000259" key="2">
    <source>
        <dbReference type="Pfam" id="PF22936"/>
    </source>
</evidence>
<dbReference type="PANTHER" id="PTHR47481:SF41">
    <property type="entry name" value="COPIA-LIKE POLYPROTEIN_RETROTRANSPOSON"/>
    <property type="match status" value="1"/>
</dbReference>
<dbReference type="Pfam" id="PF14223">
    <property type="entry name" value="Retrotran_gag_2"/>
    <property type="match status" value="1"/>
</dbReference>
<dbReference type="InterPro" id="IPR054722">
    <property type="entry name" value="PolX-like_BBD"/>
</dbReference>
<dbReference type="Proteomes" id="UP000316621">
    <property type="component" value="Chromosome 6"/>
</dbReference>
<evidence type="ECO:0000256" key="1">
    <source>
        <dbReference type="SAM" id="MobiDB-lite"/>
    </source>
</evidence>
<name>A0A4Y7JT64_PAPSO</name>
<reference evidence="3 4" key="1">
    <citation type="journal article" date="2018" name="Science">
        <title>The opium poppy genome and morphinan production.</title>
        <authorList>
            <person name="Guo L."/>
            <person name="Winzer T."/>
            <person name="Yang X."/>
            <person name="Li Y."/>
            <person name="Ning Z."/>
            <person name="He Z."/>
            <person name="Teodor R."/>
            <person name="Lu Y."/>
            <person name="Bowser T.A."/>
            <person name="Graham I.A."/>
            <person name="Ye K."/>
        </authorList>
    </citation>
    <scope>NUCLEOTIDE SEQUENCE [LARGE SCALE GENOMIC DNA]</scope>
    <source>
        <strain evidence="4">cv. HN1</strain>
        <tissue evidence="3">Leaves</tissue>
    </source>
</reference>
<feature type="region of interest" description="Disordered" evidence="1">
    <location>
        <begin position="291"/>
        <end position="325"/>
    </location>
</feature>
<accession>A0A4Y7JT64</accession>
<evidence type="ECO:0000313" key="3">
    <source>
        <dbReference type="EMBL" id="RZC64294.1"/>
    </source>
</evidence>
<dbReference type="Gramene" id="RZC64294">
    <property type="protein sequence ID" value="RZC64294"/>
    <property type="gene ID" value="C5167_007978"/>
</dbReference>
<feature type="region of interest" description="Disordered" evidence="1">
    <location>
        <begin position="188"/>
        <end position="274"/>
    </location>
</feature>
<keyword evidence="4" id="KW-1185">Reference proteome</keyword>
<proteinExistence type="predicted"/>
<dbReference type="Pfam" id="PF22936">
    <property type="entry name" value="Pol_BBD"/>
    <property type="match status" value="1"/>
</dbReference>
<feature type="compositionally biased region" description="Basic and acidic residues" evidence="1">
    <location>
        <begin position="194"/>
        <end position="203"/>
    </location>
</feature>
<sequence length="488" mass="54482">MASDKKASLHPAFAVSNIKILIPINLDIKQDEYSSWVSLFQLHLQAHNLMFLIDNSTTTPDLDPATILPLDALCCQWMFSTMNKDLMLNILKTGKKTAEELWTHLKNLFQDNKGSRAASLESKFVNLRFVDCNNIDDYCDKLQALSHRLRDLEFPMDDKRLVIQLVNGLPEEYNTVASLIQKSMPSFDTARSQLRTEEIRREQQSQANPHTALVAANHHRPPSNSSRQHNSFPSGSDAHRSSSRTDAQQRFLNAPLLPTPAGPRPHQSDHYSRNDNYWAYPPSLYPSSPHWASPSYHPGRSPQHFPGRGRGRQPAGRGRGRGTSSFHSLHAYITPTTEYLQPSDIAEAYSSLSIRQPDDDFYMDTGATSHITSDPGNLHNCFPSSIVRSILVGNGSSIPVTACGSKFINLPSHTLHLKDTLVVPSIIKNLISVRKFTTDNHVSIEFDPYGFSAKDLNSRKTILRCDSSGELYPITISAVQSSLSSPSH</sequence>
<dbReference type="AlphaFoldDB" id="A0A4Y7JT64"/>
<feature type="domain" description="Retrovirus-related Pol polyprotein from transposon TNT 1-94-like beta-barrel" evidence="2">
    <location>
        <begin position="361"/>
        <end position="438"/>
    </location>
</feature>
<dbReference type="OMA" id="RSASEMW"/>